<accession>R8Z1D7</accession>
<dbReference type="PANTHER" id="PTHR23100">
    <property type="entry name" value="ARGININE BIOSYNTHESIS BIFUNCTIONAL PROTEIN ARGJ"/>
    <property type="match status" value="1"/>
</dbReference>
<dbReference type="CDD" id="cd02152">
    <property type="entry name" value="OAT"/>
    <property type="match status" value="1"/>
</dbReference>
<dbReference type="InterPro" id="IPR016117">
    <property type="entry name" value="ArgJ-like_dom_sf"/>
</dbReference>
<feature type="site" description="Cleavage; by autolysis" evidence="9">
    <location>
        <begin position="231"/>
        <end position="232"/>
    </location>
</feature>
<dbReference type="EC" id="2.3.1.1" evidence="9"/>
<feature type="active site" description="Nucleophile" evidence="9">
    <location>
        <position position="232"/>
    </location>
</feature>
<dbReference type="NCBIfam" id="TIGR00120">
    <property type="entry name" value="ArgJ"/>
    <property type="match status" value="1"/>
</dbReference>
<comment type="catalytic activity">
    <reaction evidence="9">
        <text>L-glutamate + acetyl-CoA = N-acetyl-L-glutamate + CoA + H(+)</text>
        <dbReference type="Rhea" id="RHEA:24292"/>
        <dbReference type="ChEBI" id="CHEBI:15378"/>
        <dbReference type="ChEBI" id="CHEBI:29985"/>
        <dbReference type="ChEBI" id="CHEBI:44337"/>
        <dbReference type="ChEBI" id="CHEBI:57287"/>
        <dbReference type="ChEBI" id="CHEBI:57288"/>
        <dbReference type="EC" id="2.3.1.1"/>
    </reaction>
</comment>
<dbReference type="GO" id="GO:0005737">
    <property type="term" value="C:cytoplasm"/>
    <property type="evidence" value="ECO:0007669"/>
    <property type="project" value="UniProtKB-SubCell"/>
</dbReference>
<feature type="binding site" evidence="9">
    <location>
        <position position="319"/>
    </location>
    <ligand>
        <name>substrate</name>
    </ligand>
</feature>
<keyword evidence="3 9" id="KW-0055">Arginine biosynthesis</keyword>
<keyword evidence="5 9" id="KW-0808">Transferase</keyword>
<feature type="binding site" evidence="9">
    <location>
        <position position="195"/>
    </location>
    <ligand>
        <name>substrate</name>
    </ligand>
</feature>
<evidence type="ECO:0000313" key="11">
    <source>
        <dbReference type="Proteomes" id="UP000013986"/>
    </source>
</evidence>
<dbReference type="FunFam" id="3.60.70.12:FF:000001">
    <property type="entry name" value="Arginine biosynthesis bifunctional protein ArgJ, chloroplastic"/>
    <property type="match status" value="1"/>
</dbReference>
<evidence type="ECO:0000256" key="2">
    <source>
        <dbReference type="ARBA" id="ARBA00011475"/>
    </source>
</evidence>
<dbReference type="EC" id="2.3.1.35" evidence="9"/>
<dbReference type="Proteomes" id="UP000013986">
    <property type="component" value="Unassembled WGS sequence"/>
</dbReference>
<feature type="binding site" evidence="9">
    <location>
        <position position="448"/>
    </location>
    <ligand>
        <name>substrate</name>
    </ligand>
</feature>
<dbReference type="HOGENOM" id="CLU_027172_1_0_6"/>
<keyword evidence="6 9" id="KW-0068">Autocatalytic cleavage</keyword>
<organism evidence="10 11">
    <name type="scientific">Acinetobacter lactucae</name>
    <dbReference type="NCBI Taxonomy" id="1785128"/>
    <lineage>
        <taxon>Bacteria</taxon>
        <taxon>Pseudomonadati</taxon>
        <taxon>Pseudomonadota</taxon>
        <taxon>Gammaproteobacteria</taxon>
        <taxon>Moraxellales</taxon>
        <taxon>Moraxellaceae</taxon>
        <taxon>Acinetobacter</taxon>
        <taxon>Acinetobacter calcoaceticus/baumannii complex</taxon>
    </lineage>
</organism>
<evidence type="ECO:0000256" key="3">
    <source>
        <dbReference type="ARBA" id="ARBA00022571"/>
    </source>
</evidence>
<feature type="site" description="Involved in the stabilization of negative charge on the oxyanion by the formation of the oxyanion hole" evidence="9">
    <location>
        <position position="158"/>
    </location>
</feature>
<dbReference type="InterPro" id="IPR042195">
    <property type="entry name" value="ArgJ_beta_C"/>
</dbReference>
<evidence type="ECO:0000256" key="8">
    <source>
        <dbReference type="ARBA" id="ARBA00049439"/>
    </source>
</evidence>
<sequence>MSSIFLDFSTKLSTMIFHKAGASLHRFFGNIDLIQQTLDVLKMAVGDVTMPQMHVVKGVKIGSTEAYVRYQNRRDLVIFEFAEGSNVAGVFTQNAFCAAPVHVSKAHLVEGNPRYLVINTGNANAGTGPTGLKNAQDTCAKLAELAGVNSFEVLPFSTGVIGEQLPMERLLAGLQPALNSVQDAAWNDAATGIMTTDTVPKGASEQFELDGITYTMTGISKGAGMIRPNMATMLSFVATDAPIRRDLVQKLLKTTVEHSFNRITIDGDTSTNDSCIFVATGQAGGAEITSESDVRYTKVLEVLARVMNRLAQLIVRDGEGATKFITVAVEGGANTQECCDIAYSIAHSPLVKTALFASDPNWGRILAAIGYAGVKDLDVSKIQVWLDDVQICKDGGAAEDYTEEAGARVMAQTEITIRVDLGRGQAKDTVYTCDLSYDYVKINADYRS</sequence>
<protein>
    <recommendedName>
        <fullName evidence="9">Arginine biosynthesis bifunctional protein ArgJ</fullName>
    </recommendedName>
    <domain>
        <recommendedName>
            <fullName evidence="9">Glutamate N-acetyltransferase</fullName>
            <ecNumber evidence="9">2.3.1.35</ecNumber>
        </recommendedName>
        <alternativeName>
            <fullName evidence="9">Ornithine acetyltransferase</fullName>
            <shortName evidence="9">OATase</shortName>
        </alternativeName>
        <alternativeName>
            <fullName evidence="9">Ornithine transacetylase</fullName>
        </alternativeName>
    </domain>
    <domain>
        <recommendedName>
            <fullName evidence="9">Amino-acid acetyltransferase</fullName>
            <ecNumber evidence="9">2.3.1.1</ecNumber>
        </recommendedName>
        <alternativeName>
            <fullName evidence="9">N-acetylglutamate synthase</fullName>
            <shortName evidence="9">AGSase</shortName>
        </alternativeName>
    </domain>
    <component>
        <recommendedName>
            <fullName evidence="9">Arginine biosynthesis bifunctional protein ArgJ alpha chain</fullName>
        </recommendedName>
    </component>
    <component>
        <recommendedName>
            <fullName evidence="9">Arginine biosynthesis bifunctional protein ArgJ beta chain</fullName>
        </recommendedName>
    </component>
</protein>
<dbReference type="PANTHER" id="PTHR23100:SF0">
    <property type="entry name" value="ARGININE BIOSYNTHESIS BIFUNCTIONAL PROTEIN ARGJ, MITOCHONDRIAL"/>
    <property type="match status" value="1"/>
</dbReference>
<dbReference type="HAMAP" id="MF_01106">
    <property type="entry name" value="ArgJ"/>
    <property type="match status" value="1"/>
</dbReference>
<comment type="function">
    <text evidence="9">Catalyzes two activities which are involved in the cyclic version of arginine biosynthesis: the synthesis of N-acetylglutamate from glutamate and acetyl-CoA as the acetyl donor, and of ornithine by transacetylation between N(2)-acetylornithine and glutamate.</text>
</comment>
<evidence type="ECO:0000256" key="4">
    <source>
        <dbReference type="ARBA" id="ARBA00022605"/>
    </source>
</evidence>
<feature type="chain" id="PRO_5023555919" description="Arginine biosynthesis bifunctional protein ArgJ beta chain" evidence="9">
    <location>
        <begin position="232"/>
        <end position="448"/>
    </location>
</feature>
<dbReference type="GO" id="GO:0006526">
    <property type="term" value="P:L-arginine biosynthetic process"/>
    <property type="evidence" value="ECO:0007669"/>
    <property type="project" value="UniProtKB-UniRule"/>
</dbReference>
<gene>
    <name evidence="9" type="primary">argJ</name>
    <name evidence="10" type="ORF">F929_01560</name>
</gene>
<dbReference type="GO" id="GO:0006592">
    <property type="term" value="P:ornithine biosynthetic process"/>
    <property type="evidence" value="ECO:0007669"/>
    <property type="project" value="TreeGrafter"/>
</dbReference>
<feature type="site" description="Involved in the stabilization of negative charge on the oxyanion by the formation of the oxyanion hole" evidence="9">
    <location>
        <position position="159"/>
    </location>
</feature>
<keyword evidence="7 9" id="KW-0012">Acyltransferase</keyword>
<evidence type="ECO:0000256" key="9">
    <source>
        <dbReference type="HAMAP-Rule" id="MF_01106"/>
    </source>
</evidence>
<proteinExistence type="inferred from homology"/>
<comment type="catalytic activity">
    <reaction evidence="8 9">
        <text>N(2)-acetyl-L-ornithine + L-glutamate = N-acetyl-L-glutamate + L-ornithine</text>
        <dbReference type="Rhea" id="RHEA:15349"/>
        <dbReference type="ChEBI" id="CHEBI:29985"/>
        <dbReference type="ChEBI" id="CHEBI:44337"/>
        <dbReference type="ChEBI" id="CHEBI:46911"/>
        <dbReference type="ChEBI" id="CHEBI:57805"/>
        <dbReference type="EC" id="2.3.1.35"/>
    </reaction>
</comment>
<feature type="binding site" evidence="9">
    <location>
        <position position="232"/>
    </location>
    <ligand>
        <name>substrate</name>
    </ligand>
</feature>
<keyword evidence="9" id="KW-0511">Multifunctional enzyme</keyword>
<keyword evidence="4 9" id="KW-0028">Amino-acid biosynthesis</keyword>
<comment type="subcellular location">
    <subcellularLocation>
        <location evidence="9">Cytoplasm</location>
    </subcellularLocation>
</comment>
<dbReference type="Gene3D" id="3.10.20.340">
    <property type="entry name" value="ArgJ beta chain, C-terminal domain"/>
    <property type="match status" value="1"/>
</dbReference>
<feature type="binding site" evidence="9">
    <location>
        <position position="221"/>
    </location>
    <ligand>
        <name>substrate</name>
    </ligand>
</feature>
<name>R8Z1D7_9GAMM</name>
<dbReference type="UniPathway" id="UPA00068">
    <property type="reaction ID" value="UER00106"/>
</dbReference>
<dbReference type="EMBL" id="APQO01000004">
    <property type="protein sequence ID" value="EOQ75418.1"/>
    <property type="molecule type" value="Genomic_DNA"/>
</dbReference>
<feature type="binding site" evidence="9">
    <location>
        <position position="443"/>
    </location>
    <ligand>
        <name>substrate</name>
    </ligand>
</feature>
<dbReference type="Pfam" id="PF01960">
    <property type="entry name" value="ArgJ"/>
    <property type="match status" value="1"/>
</dbReference>
<dbReference type="InterPro" id="IPR002813">
    <property type="entry name" value="Arg_biosynth_ArgJ"/>
</dbReference>
<evidence type="ECO:0000256" key="7">
    <source>
        <dbReference type="ARBA" id="ARBA00023315"/>
    </source>
</evidence>
<dbReference type="GO" id="GO:0004042">
    <property type="term" value="F:L-glutamate N-acetyltransferase activity"/>
    <property type="evidence" value="ECO:0007669"/>
    <property type="project" value="UniProtKB-UniRule"/>
</dbReference>
<dbReference type="AlphaFoldDB" id="R8Z1D7"/>
<dbReference type="SUPFAM" id="SSF56266">
    <property type="entry name" value="DmpA/ArgJ-like"/>
    <property type="match status" value="1"/>
</dbReference>
<dbReference type="FunFam" id="3.10.20.340:FF:000001">
    <property type="entry name" value="Arginine biosynthesis bifunctional protein ArgJ, chloroplastic"/>
    <property type="match status" value="1"/>
</dbReference>
<dbReference type="Gene3D" id="3.60.70.12">
    <property type="entry name" value="L-amino peptidase D-ALA esterase/amidase"/>
    <property type="match status" value="1"/>
</dbReference>
<dbReference type="NCBIfam" id="NF003802">
    <property type="entry name" value="PRK05388.1"/>
    <property type="match status" value="1"/>
</dbReference>
<evidence type="ECO:0000256" key="6">
    <source>
        <dbReference type="ARBA" id="ARBA00022813"/>
    </source>
</evidence>
<dbReference type="GO" id="GO:0004358">
    <property type="term" value="F:L-glutamate N-acetyltransferase activity, acting on acetyl-L-ornithine as donor"/>
    <property type="evidence" value="ECO:0007669"/>
    <property type="project" value="UniProtKB-UniRule"/>
</dbReference>
<keyword evidence="9" id="KW-0963">Cytoplasm</keyword>
<dbReference type="MEROPS" id="T05.001"/>
<comment type="similarity">
    <text evidence="1 9">Belongs to the ArgJ family.</text>
</comment>
<reference evidence="10 11" key="1">
    <citation type="submission" date="2013-02" db="EMBL/GenBank/DDBJ databases">
        <title>The Genome Sequence of Acinetobacter pittii ANC 4052.</title>
        <authorList>
            <consortium name="The Broad Institute Genome Sequencing Platform"/>
            <consortium name="The Broad Institute Genome Sequencing Center for Infectious Disease"/>
            <person name="Cerqueira G."/>
            <person name="Feldgarden M."/>
            <person name="Courvalin P."/>
            <person name="Perichon B."/>
            <person name="Grillot-Courvalin C."/>
            <person name="Clermont D."/>
            <person name="Rocha E."/>
            <person name="Yoon E.-J."/>
            <person name="Nemec A."/>
            <person name="Walker B."/>
            <person name="Young S.K."/>
            <person name="Zeng Q."/>
            <person name="Gargeya S."/>
            <person name="Fitzgerald M."/>
            <person name="Haas B."/>
            <person name="Abouelleil A."/>
            <person name="Alvarado L."/>
            <person name="Arachchi H.M."/>
            <person name="Berlin A.M."/>
            <person name="Chapman S.B."/>
            <person name="Dewar J."/>
            <person name="Goldberg J."/>
            <person name="Griggs A."/>
            <person name="Gujja S."/>
            <person name="Hansen M."/>
            <person name="Howarth C."/>
            <person name="Imamovic A."/>
            <person name="Larimer J."/>
            <person name="McCowan C."/>
            <person name="Murphy C."/>
            <person name="Neiman D."/>
            <person name="Pearson M."/>
            <person name="Priest M."/>
            <person name="Roberts A."/>
            <person name="Saif S."/>
            <person name="Shea T."/>
            <person name="Sisk P."/>
            <person name="Sykes S."/>
            <person name="Wortman J."/>
            <person name="Nusbaum C."/>
            <person name="Birren B."/>
        </authorList>
    </citation>
    <scope>NUCLEOTIDE SEQUENCE [LARGE SCALE GENOMIC DNA]</scope>
    <source>
        <strain evidence="10 11">ANC 4052</strain>
    </source>
</reference>
<comment type="pathway">
    <text evidence="9">Amino-acid biosynthesis; L-arginine biosynthesis; L-ornithine and N-acetyl-L-glutamate from L-glutamate and N(2)-acetyl-L-ornithine (cyclic): step 1/1.</text>
</comment>
<feature type="chain" id="PRO_5023555920" description="Arginine biosynthesis bifunctional protein ArgJ alpha chain" evidence="9">
    <location>
        <begin position="1"/>
        <end position="231"/>
    </location>
</feature>
<evidence type="ECO:0000256" key="1">
    <source>
        <dbReference type="ARBA" id="ARBA00006774"/>
    </source>
</evidence>
<dbReference type="PATRIC" id="fig|1217689.3.peg.1528"/>
<comment type="subunit">
    <text evidence="2 9">Heterotetramer of two alpha and two beta chains.</text>
</comment>
<evidence type="ECO:0000256" key="5">
    <source>
        <dbReference type="ARBA" id="ARBA00022679"/>
    </source>
</evidence>
<evidence type="ECO:0000313" key="10">
    <source>
        <dbReference type="EMBL" id="EOQ75418.1"/>
    </source>
</evidence>
<comment type="caution">
    <text evidence="10">The sequence shown here is derived from an EMBL/GenBank/DDBJ whole genome shotgun (WGS) entry which is preliminary data.</text>
</comment>
<comment type="pathway">
    <text evidence="9">Amino-acid biosynthesis; L-arginine biosynthesis; N(2)-acetyl-L-ornithine from L-glutamate: step 1/4.</text>
</comment>